<evidence type="ECO:0000313" key="11">
    <source>
        <dbReference type="Proteomes" id="UP000085678"/>
    </source>
</evidence>
<keyword evidence="6" id="KW-0862">Zinc</keyword>
<feature type="region of interest" description="Disordered" evidence="8">
    <location>
        <begin position="1"/>
        <end position="91"/>
    </location>
</feature>
<dbReference type="GO" id="GO:0008270">
    <property type="term" value="F:zinc ion binding"/>
    <property type="evidence" value="ECO:0007669"/>
    <property type="project" value="TreeGrafter"/>
</dbReference>
<keyword evidence="11" id="KW-1185">Reference proteome</keyword>
<dbReference type="GO" id="GO:0031902">
    <property type="term" value="C:late endosome membrane"/>
    <property type="evidence" value="ECO:0007669"/>
    <property type="project" value="UniProtKB-SubCell"/>
</dbReference>
<dbReference type="Pfam" id="PF10601">
    <property type="entry name" value="zf-LITAF-like"/>
    <property type="match status" value="1"/>
</dbReference>
<dbReference type="GeneID" id="106164403"/>
<feature type="domain" description="LITAF" evidence="10">
    <location>
        <begin position="102"/>
        <end position="186"/>
    </location>
</feature>
<dbReference type="GO" id="GO:0005765">
    <property type="term" value="C:lysosomal membrane"/>
    <property type="evidence" value="ECO:0007669"/>
    <property type="project" value="UniProtKB-SubCell"/>
</dbReference>
<evidence type="ECO:0000256" key="7">
    <source>
        <dbReference type="ARBA" id="ARBA00023136"/>
    </source>
</evidence>
<dbReference type="PROSITE" id="PS51837">
    <property type="entry name" value="LITAF"/>
    <property type="match status" value="1"/>
</dbReference>
<evidence type="ECO:0000313" key="12">
    <source>
        <dbReference type="RefSeq" id="XP_013397761.1"/>
    </source>
</evidence>
<protein>
    <submittedName>
        <fullName evidence="12">Cell death-inducing p53-target protein 1 homolog isoform X2</fullName>
    </submittedName>
</protein>
<evidence type="ECO:0000256" key="1">
    <source>
        <dbReference type="ARBA" id="ARBA00004414"/>
    </source>
</evidence>
<dbReference type="InterPro" id="IPR006629">
    <property type="entry name" value="LITAF"/>
</dbReference>
<dbReference type="SMART" id="SM00714">
    <property type="entry name" value="LITAF"/>
    <property type="match status" value="1"/>
</dbReference>
<feature type="compositionally biased region" description="Low complexity" evidence="8">
    <location>
        <begin position="52"/>
        <end position="64"/>
    </location>
</feature>
<feature type="compositionally biased region" description="Pro residues" evidence="8">
    <location>
        <begin position="65"/>
        <end position="81"/>
    </location>
</feature>
<feature type="transmembrane region" description="Helical" evidence="9">
    <location>
        <begin position="140"/>
        <end position="164"/>
    </location>
</feature>
<evidence type="ECO:0000256" key="6">
    <source>
        <dbReference type="ARBA" id="ARBA00022833"/>
    </source>
</evidence>
<gene>
    <name evidence="12" type="primary">LOC106164403</name>
</gene>
<accession>A0A1S3IIP9</accession>
<dbReference type="Proteomes" id="UP000085678">
    <property type="component" value="Unplaced"/>
</dbReference>
<organism evidence="11 12">
    <name type="scientific">Lingula anatina</name>
    <name type="common">Brachiopod</name>
    <name type="synonym">Lingula unguis</name>
    <dbReference type="NCBI Taxonomy" id="7574"/>
    <lineage>
        <taxon>Eukaryota</taxon>
        <taxon>Metazoa</taxon>
        <taxon>Spiralia</taxon>
        <taxon>Lophotrochozoa</taxon>
        <taxon>Brachiopoda</taxon>
        <taxon>Linguliformea</taxon>
        <taxon>Lingulata</taxon>
        <taxon>Lingulida</taxon>
        <taxon>Linguloidea</taxon>
        <taxon>Lingulidae</taxon>
        <taxon>Lingula</taxon>
    </lineage>
</organism>
<keyword evidence="7 9" id="KW-0472">Membrane</keyword>
<evidence type="ECO:0000256" key="5">
    <source>
        <dbReference type="ARBA" id="ARBA00022723"/>
    </source>
</evidence>
<evidence type="ECO:0000256" key="9">
    <source>
        <dbReference type="SAM" id="Phobius"/>
    </source>
</evidence>
<dbReference type="OrthoDB" id="5599753at2759"/>
<keyword evidence="9" id="KW-1133">Transmembrane helix</keyword>
<dbReference type="PANTHER" id="PTHR23292:SF6">
    <property type="entry name" value="FI16602P1-RELATED"/>
    <property type="match status" value="1"/>
</dbReference>
<evidence type="ECO:0000259" key="10">
    <source>
        <dbReference type="PROSITE" id="PS51837"/>
    </source>
</evidence>
<evidence type="ECO:0000256" key="8">
    <source>
        <dbReference type="SAM" id="MobiDB-lite"/>
    </source>
</evidence>
<evidence type="ECO:0000256" key="4">
    <source>
        <dbReference type="ARBA" id="ARBA00005975"/>
    </source>
</evidence>
<comment type="subcellular location">
    <subcellularLocation>
        <location evidence="2">Endosome membrane</location>
        <topology evidence="2">Peripheral membrane protein</topology>
    </subcellularLocation>
    <subcellularLocation>
        <location evidence="1">Late endosome membrane</location>
    </subcellularLocation>
    <subcellularLocation>
        <location evidence="3">Lysosome membrane</location>
        <topology evidence="3">Peripheral membrane protein</topology>
        <orientation evidence="3">Cytoplasmic side</orientation>
    </subcellularLocation>
</comment>
<dbReference type="PANTHER" id="PTHR23292">
    <property type="entry name" value="LIPOPOLYSACCHARIDE-INDUCED TUMOR NECROSIS FACTOR-ALPHA FACTOR"/>
    <property type="match status" value="1"/>
</dbReference>
<dbReference type="AlphaFoldDB" id="A0A1S3IIP9"/>
<feature type="compositionally biased region" description="Pro residues" evidence="8">
    <location>
        <begin position="1"/>
        <end position="42"/>
    </location>
</feature>
<comment type="similarity">
    <text evidence="4">Belongs to the CDIP1/LITAF family.</text>
</comment>
<reference evidence="12" key="1">
    <citation type="submission" date="2025-08" db="UniProtKB">
        <authorList>
            <consortium name="RefSeq"/>
        </authorList>
    </citation>
    <scope>IDENTIFICATION</scope>
    <source>
        <tissue evidence="12">Gonads</tissue>
    </source>
</reference>
<proteinExistence type="inferred from homology"/>
<dbReference type="RefSeq" id="XP_013397761.1">
    <property type="nucleotide sequence ID" value="XM_013542307.1"/>
</dbReference>
<name>A0A1S3IIP9_LINAN</name>
<dbReference type="InterPro" id="IPR037519">
    <property type="entry name" value="LITAF_fam"/>
</dbReference>
<sequence length="187" mass="19865">MEQQPPYPQPGQHPPPPGAGGYPVEPPPQYEPPKSQYPPPGGYPQGQPGGYPPAQGGYPQGQPGYQPPPGQPGGYGPPPQGAYPQQGGYSTQTTTVIASQPPTTTVIVAQTSFGPRSRSMQCPYCQAHITTSVNYHSGGLTWLIAGLICIFGCWLGCCLIPFCIDDMQDATHSCPNCNRTLGTYHRL</sequence>
<keyword evidence="9" id="KW-0812">Transmembrane</keyword>
<keyword evidence="5" id="KW-0479">Metal-binding</keyword>
<evidence type="ECO:0000256" key="2">
    <source>
        <dbReference type="ARBA" id="ARBA00004481"/>
    </source>
</evidence>
<evidence type="ECO:0000256" key="3">
    <source>
        <dbReference type="ARBA" id="ARBA00004630"/>
    </source>
</evidence>